<feature type="transmembrane region" description="Helical" evidence="1">
    <location>
        <begin position="12"/>
        <end position="35"/>
    </location>
</feature>
<sequence length="324" mass="34686">MVRVRNGGRGIHTALLTLLDIAVVVGIALTTALLWQYTGALVTPLRVALGVPFVVFLPGYALTVAMFPGSASGQSSQPSLSALERLTLSVGLSVVVVPLVVLFLNFTAWGINPTPIRLALLSVTLAASAVAVVRRLRLPPTQRFVLPVGRPLRAVAARRVNVVIGVLLVLSVGVAGSALVQPGDSETFTEFSLLAENETGALVADDYPTEVSPNETATVHVGLGNEEGRTLNYTVVVEFQQFRSVDGERIVTSRTEVDRYRTTLGPGESSRTEQQFSPPAWASGDRVRLTFLLYTGSVSENPGLDDTYRKTHIWVDVPAQEDGV</sequence>
<reference evidence="3" key="1">
    <citation type="submission" date="2021-06" db="EMBL/GenBank/DDBJ databases">
        <title>Halomicroarcula sp. F24A a new haloarchaeum isolated from saline soil.</title>
        <authorList>
            <person name="Duran-Viseras A."/>
            <person name="Sanchez-Porro C."/>
            <person name="Ventosa A."/>
        </authorList>
    </citation>
    <scope>NUCLEOTIDE SEQUENCE</scope>
    <source>
        <strain evidence="3">F24A</strain>
    </source>
</reference>
<protein>
    <submittedName>
        <fullName evidence="3">DUF1616 domain-containing protein</fullName>
    </submittedName>
</protein>
<organism evidence="3 4">
    <name type="scientific">Haloarcula salinisoli</name>
    <dbReference type="NCBI Taxonomy" id="2487746"/>
    <lineage>
        <taxon>Archaea</taxon>
        <taxon>Methanobacteriati</taxon>
        <taxon>Methanobacteriota</taxon>
        <taxon>Stenosarchaea group</taxon>
        <taxon>Halobacteria</taxon>
        <taxon>Halobacteriales</taxon>
        <taxon>Haloarculaceae</taxon>
        <taxon>Haloarcula</taxon>
    </lineage>
</organism>
<gene>
    <name evidence="3" type="ORF">EGD98_04255</name>
</gene>
<feature type="transmembrane region" description="Helical" evidence="1">
    <location>
        <begin position="115"/>
        <end position="133"/>
    </location>
</feature>
<evidence type="ECO:0000256" key="1">
    <source>
        <dbReference type="SAM" id="Phobius"/>
    </source>
</evidence>
<evidence type="ECO:0000259" key="2">
    <source>
        <dbReference type="Pfam" id="PF07760"/>
    </source>
</evidence>
<evidence type="ECO:0000313" key="3">
    <source>
        <dbReference type="EMBL" id="MBX0302882.1"/>
    </source>
</evidence>
<dbReference type="Pfam" id="PF07760">
    <property type="entry name" value="DUF1616"/>
    <property type="match status" value="1"/>
</dbReference>
<feature type="domain" description="DUF1616" evidence="2">
    <location>
        <begin position="24"/>
        <end position="316"/>
    </location>
</feature>
<feature type="transmembrane region" description="Helical" evidence="1">
    <location>
        <begin position="88"/>
        <end position="109"/>
    </location>
</feature>
<keyword evidence="4" id="KW-1185">Reference proteome</keyword>
<dbReference type="RefSeq" id="WP_220587110.1">
    <property type="nucleotide sequence ID" value="NZ_RKLQ01000001.1"/>
</dbReference>
<dbReference type="PIRSF" id="PIRSF018671">
    <property type="entry name" value="UCP018671"/>
    <property type="match status" value="1"/>
</dbReference>
<feature type="transmembrane region" description="Helical" evidence="1">
    <location>
        <begin position="160"/>
        <end position="180"/>
    </location>
</feature>
<dbReference type="InterPro" id="IPR011674">
    <property type="entry name" value="DUF1616"/>
</dbReference>
<evidence type="ECO:0000313" key="4">
    <source>
        <dbReference type="Proteomes" id="UP000783863"/>
    </source>
</evidence>
<keyword evidence="1" id="KW-0812">Transmembrane</keyword>
<dbReference type="InterPro" id="IPR014495">
    <property type="entry name" value="UCP018671"/>
</dbReference>
<keyword evidence="1" id="KW-0472">Membrane</keyword>
<accession>A0A8J7YC83</accession>
<proteinExistence type="predicted"/>
<dbReference type="Proteomes" id="UP000783863">
    <property type="component" value="Unassembled WGS sequence"/>
</dbReference>
<name>A0A8J7YC83_9EURY</name>
<dbReference type="AlphaFoldDB" id="A0A8J7YC83"/>
<feature type="transmembrane region" description="Helical" evidence="1">
    <location>
        <begin position="47"/>
        <end position="67"/>
    </location>
</feature>
<keyword evidence="1" id="KW-1133">Transmembrane helix</keyword>
<comment type="caution">
    <text evidence="3">The sequence shown here is derived from an EMBL/GenBank/DDBJ whole genome shotgun (WGS) entry which is preliminary data.</text>
</comment>
<dbReference type="EMBL" id="RKLQ01000001">
    <property type="protein sequence ID" value="MBX0302882.1"/>
    <property type="molecule type" value="Genomic_DNA"/>
</dbReference>